<keyword evidence="4" id="KW-0645">Protease</keyword>
<dbReference type="Gene3D" id="3.90.70.10">
    <property type="entry name" value="Cysteine proteinases"/>
    <property type="match status" value="1"/>
</dbReference>
<evidence type="ECO:0000256" key="5">
    <source>
        <dbReference type="ARBA" id="ARBA00022786"/>
    </source>
</evidence>
<organism evidence="9 10">
    <name type="scientific">Tritrichomonas foetus</name>
    <dbReference type="NCBI Taxonomy" id="1144522"/>
    <lineage>
        <taxon>Eukaryota</taxon>
        <taxon>Metamonada</taxon>
        <taxon>Parabasalia</taxon>
        <taxon>Tritrichomonadida</taxon>
        <taxon>Tritrichomonadidae</taxon>
        <taxon>Tritrichomonas</taxon>
    </lineage>
</organism>
<dbReference type="InterPro" id="IPR038765">
    <property type="entry name" value="Papain-like_cys_pep_sf"/>
</dbReference>
<keyword evidence="6" id="KW-0378">Hydrolase</keyword>
<evidence type="ECO:0000256" key="6">
    <source>
        <dbReference type="ARBA" id="ARBA00022801"/>
    </source>
</evidence>
<dbReference type="Pfam" id="PF00443">
    <property type="entry name" value="UCH"/>
    <property type="match status" value="1"/>
</dbReference>
<dbReference type="PANTHER" id="PTHR24006">
    <property type="entry name" value="UBIQUITIN CARBOXYL-TERMINAL HYDROLASE"/>
    <property type="match status" value="1"/>
</dbReference>
<dbReference type="GO" id="GO:0031647">
    <property type="term" value="P:regulation of protein stability"/>
    <property type="evidence" value="ECO:0007669"/>
    <property type="project" value="TreeGrafter"/>
</dbReference>
<dbReference type="InterPro" id="IPR018200">
    <property type="entry name" value="USP_CS"/>
</dbReference>
<comment type="similarity">
    <text evidence="2">Belongs to the peptidase C19 family.</text>
</comment>
<dbReference type="RefSeq" id="XP_068354117.1">
    <property type="nucleotide sequence ID" value="XM_068508337.1"/>
</dbReference>
<dbReference type="Pfam" id="PF14533">
    <property type="entry name" value="USP7_C2"/>
    <property type="match status" value="1"/>
</dbReference>
<dbReference type="GO" id="GO:0004843">
    <property type="term" value="F:cysteine-type deubiquitinase activity"/>
    <property type="evidence" value="ECO:0007669"/>
    <property type="project" value="UniProtKB-EC"/>
</dbReference>
<dbReference type="InterPro" id="IPR001394">
    <property type="entry name" value="Peptidase_C19_UCH"/>
</dbReference>
<feature type="domain" description="USP" evidence="8">
    <location>
        <begin position="164"/>
        <end position="451"/>
    </location>
</feature>
<keyword evidence="7" id="KW-0788">Thiol protease</keyword>
<dbReference type="VEuPathDB" id="TrichDB:TRFO_32145"/>
<dbReference type="EC" id="3.4.19.12" evidence="3"/>
<dbReference type="GO" id="GO:0005634">
    <property type="term" value="C:nucleus"/>
    <property type="evidence" value="ECO:0007669"/>
    <property type="project" value="TreeGrafter"/>
</dbReference>
<dbReference type="PROSITE" id="PS50235">
    <property type="entry name" value="USP_3"/>
    <property type="match status" value="1"/>
</dbReference>
<dbReference type="GeneID" id="94843041"/>
<keyword evidence="5" id="KW-0833">Ubl conjugation pathway</keyword>
<proteinExistence type="inferred from homology"/>
<dbReference type="InterPro" id="IPR050164">
    <property type="entry name" value="Peptidase_C19"/>
</dbReference>
<evidence type="ECO:0000313" key="9">
    <source>
        <dbReference type="EMBL" id="OHT00981.1"/>
    </source>
</evidence>
<dbReference type="GO" id="GO:0016579">
    <property type="term" value="P:protein deubiquitination"/>
    <property type="evidence" value="ECO:0007669"/>
    <property type="project" value="InterPro"/>
</dbReference>
<dbReference type="EMBL" id="MLAK01000928">
    <property type="protein sequence ID" value="OHT00981.1"/>
    <property type="molecule type" value="Genomic_DNA"/>
</dbReference>
<dbReference type="InterPro" id="IPR029346">
    <property type="entry name" value="USP_C"/>
</dbReference>
<dbReference type="GO" id="GO:0006508">
    <property type="term" value="P:proteolysis"/>
    <property type="evidence" value="ECO:0007669"/>
    <property type="project" value="UniProtKB-KW"/>
</dbReference>
<comment type="caution">
    <text evidence="9">The sequence shown here is derived from an EMBL/GenBank/DDBJ whole genome shotgun (WGS) entry which is preliminary data.</text>
</comment>
<dbReference type="SUPFAM" id="SSF54001">
    <property type="entry name" value="Cysteine proteinases"/>
    <property type="match status" value="1"/>
</dbReference>
<comment type="catalytic activity">
    <reaction evidence="1">
        <text>Thiol-dependent hydrolysis of ester, thioester, amide, peptide and isopeptide bonds formed by the C-terminal Gly of ubiquitin (a 76-residue protein attached to proteins as an intracellular targeting signal).</text>
        <dbReference type="EC" id="3.4.19.12"/>
    </reaction>
</comment>
<dbReference type="GO" id="GO:0005829">
    <property type="term" value="C:cytosol"/>
    <property type="evidence" value="ECO:0007669"/>
    <property type="project" value="TreeGrafter"/>
</dbReference>
<protein>
    <recommendedName>
        <fullName evidence="3">ubiquitinyl hydrolase 1</fullName>
        <ecNumber evidence="3">3.4.19.12</ecNumber>
    </recommendedName>
</protein>
<dbReference type="PANTHER" id="PTHR24006:SF644">
    <property type="entry name" value="UBIQUITIN CARBOXYL-TERMINAL HYDROLASE 7"/>
    <property type="match status" value="1"/>
</dbReference>
<dbReference type="InterPro" id="IPR028889">
    <property type="entry name" value="USP"/>
</dbReference>
<evidence type="ECO:0000259" key="8">
    <source>
        <dbReference type="PROSITE" id="PS50235"/>
    </source>
</evidence>
<reference evidence="9" key="1">
    <citation type="submission" date="2016-10" db="EMBL/GenBank/DDBJ databases">
        <authorList>
            <person name="Benchimol M."/>
            <person name="Almeida L.G."/>
            <person name="Vasconcelos A.T."/>
            <person name="Perreira-Neves A."/>
            <person name="Rosa I.A."/>
            <person name="Tasca T."/>
            <person name="Bogo M.R."/>
            <person name="de Souza W."/>
        </authorList>
    </citation>
    <scope>NUCLEOTIDE SEQUENCE [LARGE SCALE GENOMIC DNA]</scope>
    <source>
        <strain evidence="9">K</strain>
    </source>
</reference>
<evidence type="ECO:0000256" key="4">
    <source>
        <dbReference type="ARBA" id="ARBA00022670"/>
    </source>
</evidence>
<evidence type="ECO:0000256" key="3">
    <source>
        <dbReference type="ARBA" id="ARBA00012759"/>
    </source>
</evidence>
<evidence type="ECO:0000256" key="1">
    <source>
        <dbReference type="ARBA" id="ARBA00000707"/>
    </source>
</evidence>
<dbReference type="PROSITE" id="PS00973">
    <property type="entry name" value="USP_2"/>
    <property type="match status" value="1"/>
</dbReference>
<gene>
    <name evidence="9" type="ORF">TRFO_32145</name>
</gene>
<dbReference type="Proteomes" id="UP000179807">
    <property type="component" value="Unassembled WGS sequence"/>
</dbReference>
<evidence type="ECO:0000256" key="2">
    <source>
        <dbReference type="ARBA" id="ARBA00009085"/>
    </source>
</evidence>
<accession>A0A1J4JUQ2</accession>
<evidence type="ECO:0000256" key="7">
    <source>
        <dbReference type="ARBA" id="ARBA00022807"/>
    </source>
</evidence>
<dbReference type="AlphaFoldDB" id="A0A1J4JUQ2"/>
<name>A0A1J4JUQ2_9EUKA</name>
<dbReference type="OrthoDB" id="289038at2759"/>
<keyword evidence="10" id="KW-1185">Reference proteome</keyword>
<sequence length="999" mass="115138">MADEPAATEYNFREFRFSRDEIVQKQIIQTKDFTIKDRTFYLKFKLSLKSSSDFMVNVTCTSHVTDYGLVTIRIFKEGYQKKKAQKAIISNFTKNTPKPFKIPIKCNELEDYFTHDYLSLYFSYQPKEKNASPVVNPIIKAQASRMAIPRRYFEYNSKQETGFVGLRNDSSICYMNSLLQAIYNIPSFRKIIYASNSHLEVDVRINVMLNLQILFYTLQTSPTLCNTTPLRTSFGWTQQNAYQQEDLQEFWTLLLDNILGKIRGTEQSNQVIDLFRIQSQKIIHNPDFNYHEVIGQINEMFLLQLCIINSTDIQSMITNYLAPDVINRDIPNVGEKACFLNEQFVSLPRVLFLHLLRYNISEVGEVVKINKPITYQEIIEIPFQNSTVKYILHGVLVHLGSSAEGGHYKALLRPTIENEWFSFNDERVEKCPVDRALSQFSDCYLLIYAREDTEQIDFAPVTNEDIPENIRDIAEKTELDLIEVPIITLECINSNTKEYKNDFRHPDKEISIDVGSNETTESLYSKIQSLFELKTKFRLWTCRYDGSPENVLRKGSIKATPYCRGRHLFLETGGELFSEDNNIFTILKFFNSKTSKLTLIGLSGIPLTSKPVDLFVQISTDTKLPFNQKYTVFHKSPLVHSNDLPMAEINKPFYTLVNFTNGSTLIFQAVDQPPFNDIGGDEISYYSENDGLFTTFLKSRFYTVRASLYMDSLPFDPICNVKYPSEFSVQQLKEFVAPLVGVDYDKSCNSLLLFFENGPGSYRDSIGKEEYRQPFCATSDKYAPNEKLYVKFVPDIPDSEINSDSKKTVVIYTSSDSFIVDNIIFAIENESSTISDIIQNNEINITNPRISLMRYGRIEKIVSDDTKINEINESVIRIDEIQDDGICNESNCLLVVNIEAEREGSKILTPQMSFFLSIIPDETFVDTKQRIKIICDIDDAKFSRLRYHLMVNSCDPNVIDRLPKLNDQLVLSSIGIPDLRIDIQRSLRMQNYHQMALLH</sequence>
<evidence type="ECO:0000313" key="10">
    <source>
        <dbReference type="Proteomes" id="UP000179807"/>
    </source>
</evidence>